<dbReference type="GO" id="GO:0003677">
    <property type="term" value="F:DNA binding"/>
    <property type="evidence" value="ECO:0007669"/>
    <property type="project" value="InterPro"/>
</dbReference>
<gene>
    <name evidence="8" type="primary">rpoE3</name>
    <name evidence="8" type="ORF">GCM10007932_16290</name>
</gene>
<protein>
    <recommendedName>
        <fullName evidence="5">RNA polymerase sigma factor SigZ</fullName>
    </recommendedName>
</protein>
<evidence type="ECO:0000313" key="8">
    <source>
        <dbReference type="EMBL" id="GLQ72269.1"/>
    </source>
</evidence>
<keyword evidence="9" id="KW-1185">Reference proteome</keyword>
<dbReference type="InterPro" id="IPR036388">
    <property type="entry name" value="WH-like_DNA-bd_sf"/>
</dbReference>
<dbReference type="EMBL" id="BSNX01000012">
    <property type="protein sequence ID" value="GLQ72269.1"/>
    <property type="molecule type" value="Genomic_DNA"/>
</dbReference>
<evidence type="ECO:0000259" key="7">
    <source>
        <dbReference type="Pfam" id="PF08281"/>
    </source>
</evidence>
<dbReference type="InterPro" id="IPR014284">
    <property type="entry name" value="RNA_pol_sigma-70_dom"/>
</dbReference>
<organism evidence="8 9">
    <name type="scientific">Vibrio penaeicida</name>
    <dbReference type="NCBI Taxonomy" id="104609"/>
    <lineage>
        <taxon>Bacteria</taxon>
        <taxon>Pseudomonadati</taxon>
        <taxon>Pseudomonadota</taxon>
        <taxon>Gammaproteobacteria</taxon>
        <taxon>Vibrionales</taxon>
        <taxon>Vibrionaceae</taxon>
        <taxon>Vibrio</taxon>
    </lineage>
</organism>
<dbReference type="Gene3D" id="1.10.1740.10">
    <property type="match status" value="1"/>
</dbReference>
<dbReference type="PANTHER" id="PTHR43133:SF62">
    <property type="entry name" value="RNA POLYMERASE SIGMA FACTOR SIGZ"/>
    <property type="match status" value="1"/>
</dbReference>
<dbReference type="SUPFAM" id="SSF88659">
    <property type="entry name" value="Sigma3 and sigma4 domains of RNA polymerase sigma factors"/>
    <property type="match status" value="1"/>
</dbReference>
<dbReference type="NCBIfam" id="TIGR02959">
    <property type="entry name" value="SigZ"/>
    <property type="match status" value="1"/>
</dbReference>
<dbReference type="GO" id="GO:0006352">
    <property type="term" value="P:DNA-templated transcription initiation"/>
    <property type="evidence" value="ECO:0007669"/>
    <property type="project" value="InterPro"/>
</dbReference>
<comment type="caution">
    <text evidence="8">The sequence shown here is derived from an EMBL/GenBank/DDBJ whole genome shotgun (WGS) entry which is preliminary data.</text>
</comment>
<dbReference type="NCBIfam" id="TIGR02937">
    <property type="entry name" value="sigma70-ECF"/>
    <property type="match status" value="1"/>
</dbReference>
<sequence>MKNIETIWHEYQQGLKAFLHSRVPNPDDVDDILQDVLIKTHENLDKVQNWDSLKSWLFQIANNAIMDFYRRSKRQSAIEEKDLWYEQDANQMQKEFSKCLLPFIQNLPEQSAQLIWAVDIEQESQKAVALSQNLSYSTLKSRVSKARQELRKQFEDCCHLTLNKQGSLVDCDSKSKGCKSC</sequence>
<comment type="similarity">
    <text evidence="1">Belongs to the sigma-70 factor family. ECF subfamily.</text>
</comment>
<proteinExistence type="inferred from homology"/>
<evidence type="ECO:0000256" key="3">
    <source>
        <dbReference type="ARBA" id="ARBA00023082"/>
    </source>
</evidence>
<dbReference type="SUPFAM" id="SSF88946">
    <property type="entry name" value="Sigma2 domain of RNA polymerase sigma factors"/>
    <property type="match status" value="1"/>
</dbReference>
<evidence type="ECO:0000256" key="1">
    <source>
        <dbReference type="ARBA" id="ARBA00010641"/>
    </source>
</evidence>
<evidence type="ECO:0000256" key="2">
    <source>
        <dbReference type="ARBA" id="ARBA00023015"/>
    </source>
</evidence>
<dbReference type="InterPro" id="IPR007627">
    <property type="entry name" value="RNA_pol_sigma70_r2"/>
</dbReference>
<dbReference type="InterPro" id="IPR039425">
    <property type="entry name" value="RNA_pol_sigma-70-like"/>
</dbReference>
<feature type="domain" description="RNA polymerase sigma factor 70 region 4 type 2" evidence="7">
    <location>
        <begin position="103"/>
        <end position="150"/>
    </location>
</feature>
<name>A0AAV5NPK9_9VIBR</name>
<feature type="domain" description="RNA polymerase sigma-70 region 2" evidence="6">
    <location>
        <begin position="9"/>
        <end position="74"/>
    </location>
</feature>
<dbReference type="InterPro" id="IPR013324">
    <property type="entry name" value="RNA_pol_sigma_r3/r4-like"/>
</dbReference>
<dbReference type="AlphaFoldDB" id="A0AAV5NPK9"/>
<dbReference type="Proteomes" id="UP001156690">
    <property type="component" value="Unassembled WGS sequence"/>
</dbReference>
<dbReference type="Pfam" id="PF08281">
    <property type="entry name" value="Sigma70_r4_2"/>
    <property type="match status" value="1"/>
</dbReference>
<dbReference type="InterPro" id="IPR013325">
    <property type="entry name" value="RNA_pol_sigma_r2"/>
</dbReference>
<keyword evidence="2" id="KW-0805">Transcription regulation</keyword>
<dbReference type="NCBIfam" id="NF007215">
    <property type="entry name" value="PRK09637.1"/>
    <property type="match status" value="1"/>
</dbReference>
<dbReference type="PANTHER" id="PTHR43133">
    <property type="entry name" value="RNA POLYMERASE ECF-TYPE SIGMA FACTO"/>
    <property type="match status" value="1"/>
</dbReference>
<reference evidence="9" key="1">
    <citation type="journal article" date="2019" name="Int. J. Syst. Evol. Microbiol.">
        <title>The Global Catalogue of Microorganisms (GCM) 10K type strain sequencing project: providing services to taxonomists for standard genome sequencing and annotation.</title>
        <authorList>
            <consortium name="The Broad Institute Genomics Platform"/>
            <consortium name="The Broad Institute Genome Sequencing Center for Infectious Disease"/>
            <person name="Wu L."/>
            <person name="Ma J."/>
        </authorList>
    </citation>
    <scope>NUCLEOTIDE SEQUENCE [LARGE SCALE GENOMIC DNA]</scope>
    <source>
        <strain evidence="9">NBRC 15640</strain>
    </source>
</reference>
<dbReference type="GO" id="GO:0016987">
    <property type="term" value="F:sigma factor activity"/>
    <property type="evidence" value="ECO:0007669"/>
    <property type="project" value="UniProtKB-KW"/>
</dbReference>
<keyword evidence="3" id="KW-0731">Sigma factor</keyword>
<accession>A0AAV5NPK9</accession>
<evidence type="ECO:0000256" key="5">
    <source>
        <dbReference type="NCBIfam" id="TIGR02959"/>
    </source>
</evidence>
<evidence type="ECO:0000256" key="4">
    <source>
        <dbReference type="ARBA" id="ARBA00023163"/>
    </source>
</evidence>
<keyword evidence="4" id="KW-0804">Transcription</keyword>
<dbReference type="Pfam" id="PF04542">
    <property type="entry name" value="Sigma70_r2"/>
    <property type="match status" value="1"/>
</dbReference>
<dbReference type="InterPro" id="IPR013249">
    <property type="entry name" value="RNA_pol_sigma70_r4_t2"/>
</dbReference>
<evidence type="ECO:0000259" key="6">
    <source>
        <dbReference type="Pfam" id="PF04542"/>
    </source>
</evidence>
<dbReference type="Gene3D" id="1.10.10.10">
    <property type="entry name" value="Winged helix-like DNA-binding domain superfamily/Winged helix DNA-binding domain"/>
    <property type="match status" value="1"/>
</dbReference>
<dbReference type="InterPro" id="IPR014304">
    <property type="entry name" value="RNA_pol_sigma-Z"/>
</dbReference>
<dbReference type="RefSeq" id="WP_126607108.1">
    <property type="nucleotide sequence ID" value="NZ_AP025145.1"/>
</dbReference>
<evidence type="ECO:0000313" key="9">
    <source>
        <dbReference type="Proteomes" id="UP001156690"/>
    </source>
</evidence>